<proteinExistence type="predicted"/>
<dbReference type="EMBL" id="DF838976">
    <property type="protein sequence ID" value="GAT43410.1"/>
    <property type="molecule type" value="Genomic_DNA"/>
</dbReference>
<accession>A0ABQ0KXU8</accession>
<dbReference type="Proteomes" id="UP000815677">
    <property type="component" value="Unassembled WGS sequence"/>
</dbReference>
<evidence type="ECO:0000313" key="2">
    <source>
        <dbReference type="EMBL" id="GAT43410.1"/>
    </source>
</evidence>
<evidence type="ECO:0000256" key="1">
    <source>
        <dbReference type="SAM" id="MobiDB-lite"/>
    </source>
</evidence>
<dbReference type="Gene3D" id="3.30.710.10">
    <property type="entry name" value="Potassium Channel Kv1.1, Chain A"/>
    <property type="match status" value="1"/>
</dbReference>
<gene>
    <name evidence="2" type="ORF">MCHLO_01092</name>
</gene>
<protein>
    <recommendedName>
        <fullName evidence="4">F-box domain-containing protein</fullName>
    </recommendedName>
</protein>
<organism evidence="2 3">
    <name type="scientific">Mycena chlorophos</name>
    <name type="common">Agaric fungus</name>
    <name type="synonym">Agaricus chlorophos</name>
    <dbReference type="NCBI Taxonomy" id="658473"/>
    <lineage>
        <taxon>Eukaryota</taxon>
        <taxon>Fungi</taxon>
        <taxon>Dikarya</taxon>
        <taxon>Basidiomycota</taxon>
        <taxon>Agaricomycotina</taxon>
        <taxon>Agaricomycetes</taxon>
        <taxon>Agaricomycetidae</taxon>
        <taxon>Agaricales</taxon>
        <taxon>Marasmiineae</taxon>
        <taxon>Mycenaceae</taxon>
        <taxon>Mycena</taxon>
    </lineage>
</organism>
<evidence type="ECO:0008006" key="4">
    <source>
        <dbReference type="Google" id="ProtNLM"/>
    </source>
</evidence>
<reference evidence="2" key="1">
    <citation type="submission" date="2014-09" db="EMBL/GenBank/DDBJ databases">
        <title>Genome sequence of the luminous mushroom Mycena chlorophos for searching fungal bioluminescence genes.</title>
        <authorList>
            <person name="Tanaka Y."/>
            <person name="Kasuga D."/>
            <person name="Oba Y."/>
            <person name="Hase S."/>
            <person name="Sato K."/>
            <person name="Oba Y."/>
            <person name="Sakakibara Y."/>
        </authorList>
    </citation>
    <scope>NUCLEOTIDE SEQUENCE</scope>
</reference>
<dbReference type="InterPro" id="IPR011333">
    <property type="entry name" value="SKP1/BTB/POZ_sf"/>
</dbReference>
<name>A0ABQ0KXU8_MYCCL</name>
<keyword evidence="3" id="KW-1185">Reference proteome</keyword>
<sequence length="842" mass="94434">MSAPVRLPRSFPNPLIPERRQRLDTVSAAYLWYANDADVAMARLGGRESERMWMSGESSSSGDKRRRTKKVLASDSGEEDRKRMGLKPGLVCCLVAPPAKGGGASMVFSFPWLPNFTLLDLAPNTVAPPPTPVLTRIEARLALFRRDEGVMQRGLDICREAAVATAQTLNTLRDPLHRSPSRFPTEITSRIFELALPPFPTHLTSSVPLVLLRVCRSWRSLAISATELWQTLYLMVRGVANDPKLPTIPSTDHMTFIIDTWTTRAGGRPFSFRFWGPVDEVLLAKVARFADRFSNLEICHKAVPTPLAGLSAVARDPYIAPSTIINLFKSATALKRCCFGGLRLPPFPVEALPLLRSVISTKNTTLQSILLYRTTETLLLSLVVVPNLRTLRVAVEVVQHLSFITHFLVRSNPPIERFSTLKAVQRLNYLVSNELQTIAIETAQSRFVGLPSRQCDAESLPTPRANETSNAASIQTVFVLFFPASIDLSLRRQPPSPSSSHPMAAPVVKDPKYFFSDGDCSLLVGGNLFKLHKDRLRCDPDSFFCNMFAQAKGSTEEVIPMQDEVEDFRALCWILYARPLEIVHDFTAEQIDTGKYMRLLAIAHKYLMPSIEAWAWTMACRKASAVPDYLAICSEEDLGRLLVLGIGCSVSAPELLGWVESAWLTRLRAGGVSFTHALSVGEQHARRRFQTHVYLELRRKLCFGPVVLTLADGFAKFGLTAEQLQRFLVGYALISNMVSIPFPRNTNLYYLEVYVFDRDLGYITQIGNRRQELSRHSSCTDGNHYMCEEKWREIHHLDESDLLGSLDEIHKHEHFACLRQHMEEIRLPRSEDIVAAFLGLVA</sequence>
<dbReference type="CDD" id="cd18186">
    <property type="entry name" value="BTB_POZ_ZBTB_KLHL-like"/>
    <property type="match status" value="1"/>
</dbReference>
<evidence type="ECO:0000313" key="3">
    <source>
        <dbReference type="Proteomes" id="UP000815677"/>
    </source>
</evidence>
<feature type="region of interest" description="Disordered" evidence="1">
    <location>
        <begin position="52"/>
        <end position="83"/>
    </location>
</feature>